<evidence type="ECO:0000259" key="1">
    <source>
        <dbReference type="Pfam" id="PF16289"/>
    </source>
</evidence>
<name>A0ABW7EKW7_9BURK</name>
<evidence type="ECO:0000313" key="3">
    <source>
        <dbReference type="Proteomes" id="UP001606300"/>
    </source>
</evidence>
<protein>
    <submittedName>
        <fullName evidence="2">PIN domain-containing protein</fullName>
    </submittedName>
</protein>
<gene>
    <name evidence="2" type="ORF">ACG02S_07825</name>
</gene>
<comment type="caution">
    <text evidence="2">The sequence shown here is derived from an EMBL/GenBank/DDBJ whole genome shotgun (WGS) entry which is preliminary data.</text>
</comment>
<dbReference type="Proteomes" id="UP001606300">
    <property type="component" value="Unassembled WGS sequence"/>
</dbReference>
<evidence type="ECO:0000313" key="2">
    <source>
        <dbReference type="EMBL" id="MFG6413807.1"/>
    </source>
</evidence>
<keyword evidence="3" id="KW-1185">Reference proteome</keyword>
<dbReference type="RefSeq" id="WP_394469882.1">
    <property type="nucleotide sequence ID" value="NZ_JBIGHY010000002.1"/>
</dbReference>
<dbReference type="InterPro" id="IPR032557">
    <property type="entry name" value="DUF4935"/>
</dbReference>
<feature type="domain" description="DUF4935" evidence="1">
    <location>
        <begin position="43"/>
        <end position="205"/>
    </location>
</feature>
<dbReference type="Pfam" id="PF16289">
    <property type="entry name" value="PIN_12"/>
    <property type="match status" value="1"/>
</dbReference>
<dbReference type="EMBL" id="JBIGHY010000002">
    <property type="protein sequence ID" value="MFG6413807.1"/>
    <property type="molecule type" value="Genomic_DNA"/>
</dbReference>
<organism evidence="2 3">
    <name type="scientific">Pelomonas dachongensis</name>
    <dbReference type="NCBI Taxonomy" id="3299029"/>
    <lineage>
        <taxon>Bacteria</taxon>
        <taxon>Pseudomonadati</taxon>
        <taxon>Pseudomonadota</taxon>
        <taxon>Betaproteobacteria</taxon>
        <taxon>Burkholderiales</taxon>
        <taxon>Sphaerotilaceae</taxon>
        <taxon>Roseateles</taxon>
    </lineage>
</organism>
<accession>A0ABW7EKW7</accession>
<sequence length="417" mass="46646">MNPSDTQLQALSAHDAKRAAQQKERIAQVLIDHGHLGVAADANVYGRRTSLRQAPFNQLEAVLQKNPKLQMLLPEVWRREISRNVCRQLVAELGNKRAQLDKAKGIKDEVVLEALKDAYERNQSERDAAGALAERITSEHFEACNVTNLPVVTDCSRLVHMYFEALPPFDPDGKKPNEYRDAISLLDLEAHAEEKNMDVVVVTNDDGCLRFCDGTRRLIGVQRLEDLFAALQSHNDLLAMHALEARLNEQLKGGADRLLNVLMARLHFRMTQYDLSPLAQLARESQKEARNSFQNWYVEILGEPSLQPFSDGRVLRMSSAYADDVSIEVQMLVKLKIFAAGHYIKTGETEFHPDHRESVGEVTLGVEAAVCIPQGDVARIEEQGEIPGNLISLKVASGEIPQLVPPDPELFRFFSVA</sequence>
<proteinExistence type="predicted"/>
<reference evidence="2 3" key="1">
    <citation type="submission" date="2024-09" db="EMBL/GenBank/DDBJ databases">
        <title>Novel species of the genus Pelomonas and Roseateles isolated from streams.</title>
        <authorList>
            <person name="Lu H."/>
        </authorList>
    </citation>
    <scope>NUCLEOTIDE SEQUENCE [LARGE SCALE GENOMIC DNA]</scope>
    <source>
        <strain evidence="2 3">DC23W</strain>
    </source>
</reference>